<reference evidence="2" key="2">
    <citation type="submission" date="2022-10" db="EMBL/GenBank/DDBJ databases">
        <authorList>
            <person name="Kostovova I."/>
            <person name="Moravkova M."/>
            <person name="Pechar R."/>
        </authorList>
    </citation>
    <scope>NUCLEOTIDE SEQUENCE</scope>
    <source>
        <strain evidence="2">M597B</strain>
    </source>
</reference>
<dbReference type="Proteomes" id="UP001141961">
    <property type="component" value="Unassembled WGS sequence"/>
</dbReference>
<protein>
    <recommendedName>
        <fullName evidence="1">Protein kinase domain-containing protein</fullName>
    </recommendedName>
</protein>
<name>A0AAW6BDZ5_LACAM</name>
<dbReference type="InterPro" id="IPR057929">
    <property type="entry name" value="RamC_N"/>
</dbReference>
<reference evidence="2" key="1">
    <citation type="journal article" date="2022" name="Microorganisms">
        <title>Antibiotic Susceptibility, Resistance Gene Determinants and Corresponding Genomic Regions in Lactobacillus amylovorus Isolates Derived from Wild Boars and Domestic Pigs.</title>
        <authorList>
            <person name="Moravkova M."/>
            <person name="Kostovova I."/>
            <person name="Kavanova K."/>
            <person name="Pechar R."/>
            <person name="Stanek S."/>
            <person name="Brychta A."/>
            <person name="Zeman M."/>
            <person name="Kubasova T."/>
        </authorList>
    </citation>
    <scope>NUCLEOTIDE SEQUENCE</scope>
    <source>
        <strain evidence="2">M597B</strain>
    </source>
</reference>
<dbReference type="EMBL" id="JAOTHD010000054">
    <property type="protein sequence ID" value="MDB6247664.1"/>
    <property type="molecule type" value="Genomic_DNA"/>
</dbReference>
<gene>
    <name evidence="2" type="ORF">ODV14_10365</name>
</gene>
<dbReference type="RefSeq" id="WP_271327321.1">
    <property type="nucleotide sequence ID" value="NZ_JAOTHC010000052.1"/>
</dbReference>
<dbReference type="Pfam" id="PF25816">
    <property type="entry name" value="RamC_N"/>
    <property type="match status" value="1"/>
</dbReference>
<dbReference type="GO" id="GO:0004672">
    <property type="term" value="F:protein kinase activity"/>
    <property type="evidence" value="ECO:0007669"/>
    <property type="project" value="InterPro"/>
</dbReference>
<dbReference type="InterPro" id="IPR011009">
    <property type="entry name" value="Kinase-like_dom_sf"/>
</dbReference>
<sequence>MITSKLDCHDTKLSTTVLPDGVTEKDISLITRNDDHYYLQFNFQSKNTVLPHQGFKIHISPSWKNYLTTLNKIFEFCKEENLAFKYISNKVEILKNLSGNVPLWTAGKFITIYPPTFRVFKNIIYKLYLLPELKEKPGIYILTDRRYKDSNNIFYRYGIINGSDKNIYDLNGNRLYEDYHELKYKLPKFIQEPFPQNIDDHKRARYIFKKYIPTKGINSKASGSVFEAKYKKQDVILKNAKFGFEDFEYTEIEKLKNEERFLKILKNESFIPRYIDSFHEDKDYFLVESKVQGVDVDTFRALPRHSFSNKNNNREKLFNTFSSVIINLLRNLSIMHSKGIFLGDISARNVVINLKTNDVYFVDLGQTTFVKLKKPNIFYRTKGFYDESIPQLSLVQQDNRQMGYLIMALFTRANMFLKIDFTGNMSISFLKKFAEVNNIPSIFVDIIMKLISNPNVKLEEIISLLQHSSDKVKFQKKEYCFPSTLLNQLSKSCLISQIDDIKFNESKYDLCPHKCEIEFNDYTSLEMKCMESTKTLSKDMFNSKLSQQILHDLKKLSIDIQDKNIERSYVYSLSLGKIISLLFCSINLIQQTSEKEIWICKIENIMKFIEKNYKINQNNKIGYKINYSSTFLSPYLYDGVAGILNLYLMLKEKFKINEYDTLIVELAHSLVLNLMPKSASFKRGLAGIVHVLIKYRKIFGDNSIDESIKIMTTCFDSYTYLWNDNKYIVNTHFSKATINFEEGNKGIIKVLKESEFIFEE</sequence>
<proteinExistence type="predicted"/>
<dbReference type="Pfam" id="PF00069">
    <property type="entry name" value="Pkinase"/>
    <property type="match status" value="1"/>
</dbReference>
<dbReference type="Gene3D" id="1.10.510.10">
    <property type="entry name" value="Transferase(Phosphotransferase) domain 1"/>
    <property type="match status" value="1"/>
</dbReference>
<dbReference type="AlphaFoldDB" id="A0AAW6BDZ5"/>
<comment type="caution">
    <text evidence="2">The sequence shown here is derived from an EMBL/GenBank/DDBJ whole genome shotgun (WGS) entry which is preliminary data.</text>
</comment>
<feature type="domain" description="Protein kinase" evidence="1">
    <location>
        <begin position="211"/>
        <end position="470"/>
    </location>
</feature>
<dbReference type="GO" id="GO:0005524">
    <property type="term" value="F:ATP binding"/>
    <property type="evidence" value="ECO:0007669"/>
    <property type="project" value="InterPro"/>
</dbReference>
<evidence type="ECO:0000313" key="2">
    <source>
        <dbReference type="EMBL" id="MDB6247664.1"/>
    </source>
</evidence>
<accession>A0AAW6BDZ5</accession>
<dbReference type="Gene3D" id="1.50.10.20">
    <property type="match status" value="1"/>
</dbReference>
<organism evidence="2 3">
    <name type="scientific">Lactobacillus amylovorus</name>
    <dbReference type="NCBI Taxonomy" id="1604"/>
    <lineage>
        <taxon>Bacteria</taxon>
        <taxon>Bacillati</taxon>
        <taxon>Bacillota</taxon>
        <taxon>Bacilli</taxon>
        <taxon>Lactobacillales</taxon>
        <taxon>Lactobacillaceae</taxon>
        <taxon>Lactobacillus</taxon>
    </lineage>
</organism>
<dbReference type="InterPro" id="IPR000719">
    <property type="entry name" value="Prot_kinase_dom"/>
</dbReference>
<evidence type="ECO:0000259" key="1">
    <source>
        <dbReference type="PROSITE" id="PS50011"/>
    </source>
</evidence>
<dbReference type="PROSITE" id="PS50011">
    <property type="entry name" value="PROTEIN_KINASE_DOM"/>
    <property type="match status" value="1"/>
</dbReference>
<dbReference type="SUPFAM" id="SSF56112">
    <property type="entry name" value="Protein kinase-like (PK-like)"/>
    <property type="match status" value="1"/>
</dbReference>
<evidence type="ECO:0000313" key="3">
    <source>
        <dbReference type="Proteomes" id="UP001141961"/>
    </source>
</evidence>
<dbReference type="SUPFAM" id="SSF158745">
    <property type="entry name" value="LanC-like"/>
    <property type="match status" value="1"/>
</dbReference>